<dbReference type="RefSeq" id="XP_013904721.1">
    <property type="nucleotide sequence ID" value="XM_014049267.1"/>
</dbReference>
<dbReference type="KEGG" id="mng:MNEG_2264"/>
<gene>
    <name evidence="2" type="ORF">MNEG_2264</name>
</gene>
<dbReference type="PANTHER" id="PTHR15276:SF0">
    <property type="entry name" value="COILED-COIL DOMAIN-CONTAINING PROTEIN 6"/>
    <property type="match status" value="1"/>
</dbReference>
<name>A0A0D2MZJ5_9CHLO</name>
<dbReference type="OrthoDB" id="509410at2759"/>
<accession>A0A0D2MZJ5</accession>
<feature type="coiled-coil region" evidence="1">
    <location>
        <begin position="26"/>
        <end position="152"/>
    </location>
</feature>
<dbReference type="EMBL" id="KK100468">
    <property type="protein sequence ID" value="KIZ05702.1"/>
    <property type="molecule type" value="Genomic_DNA"/>
</dbReference>
<keyword evidence="3" id="KW-1185">Reference proteome</keyword>
<protein>
    <submittedName>
        <fullName evidence="2">Coiled-coil domain containing 6-like protein</fullName>
    </submittedName>
</protein>
<dbReference type="STRING" id="145388.A0A0D2MZJ5"/>
<sequence>MTELLYVEEYSSLDRDDLLKTACRLRNQLEQERKRSNSLAESLKLAKEQSLAAQKQVEQEEEFITNKLMKRLEQLKREKQALANEVEQEEEMITNTLQKKLEKVAQLASEKAALQRERSELQRHVGDLVGAVDRLNRDKVALEQSMEAEEENIVNRLQVRQC</sequence>
<keyword evidence="1" id="KW-0175">Coiled coil</keyword>
<organism evidence="2 3">
    <name type="scientific">Monoraphidium neglectum</name>
    <dbReference type="NCBI Taxonomy" id="145388"/>
    <lineage>
        <taxon>Eukaryota</taxon>
        <taxon>Viridiplantae</taxon>
        <taxon>Chlorophyta</taxon>
        <taxon>core chlorophytes</taxon>
        <taxon>Chlorophyceae</taxon>
        <taxon>CS clade</taxon>
        <taxon>Sphaeropleales</taxon>
        <taxon>Selenastraceae</taxon>
        <taxon>Monoraphidium</taxon>
    </lineage>
</organism>
<dbReference type="PANTHER" id="PTHR15276">
    <property type="entry name" value="H4 D10S170 PROTEIN-RELATED"/>
    <property type="match status" value="1"/>
</dbReference>
<evidence type="ECO:0000313" key="2">
    <source>
        <dbReference type="EMBL" id="KIZ05702.1"/>
    </source>
</evidence>
<evidence type="ECO:0000256" key="1">
    <source>
        <dbReference type="SAM" id="Coils"/>
    </source>
</evidence>
<dbReference type="Pfam" id="PF09755">
    <property type="entry name" value="DUF2046"/>
    <property type="match status" value="1"/>
</dbReference>
<dbReference type="Proteomes" id="UP000054498">
    <property type="component" value="Unassembled WGS sequence"/>
</dbReference>
<evidence type="ECO:0000313" key="3">
    <source>
        <dbReference type="Proteomes" id="UP000054498"/>
    </source>
</evidence>
<dbReference type="GeneID" id="25735142"/>
<proteinExistence type="predicted"/>
<reference evidence="2 3" key="1">
    <citation type="journal article" date="2013" name="BMC Genomics">
        <title>Reconstruction of the lipid metabolism for the microalga Monoraphidium neglectum from its genome sequence reveals characteristics suitable for biofuel production.</title>
        <authorList>
            <person name="Bogen C."/>
            <person name="Al-Dilaimi A."/>
            <person name="Albersmeier A."/>
            <person name="Wichmann J."/>
            <person name="Grundmann M."/>
            <person name="Rupp O."/>
            <person name="Lauersen K.J."/>
            <person name="Blifernez-Klassen O."/>
            <person name="Kalinowski J."/>
            <person name="Goesmann A."/>
            <person name="Mussgnug J.H."/>
            <person name="Kruse O."/>
        </authorList>
    </citation>
    <scope>NUCLEOTIDE SEQUENCE [LARGE SCALE GENOMIC DNA]</scope>
    <source>
        <strain evidence="2 3">SAG 48.87</strain>
    </source>
</reference>
<dbReference type="InterPro" id="IPR019152">
    <property type="entry name" value="DUF2046"/>
</dbReference>
<dbReference type="AlphaFoldDB" id="A0A0D2MZJ5"/>